<protein>
    <submittedName>
        <fullName evidence="2">DUF4245 family protein</fullName>
    </submittedName>
</protein>
<evidence type="ECO:0000256" key="1">
    <source>
        <dbReference type="SAM" id="Phobius"/>
    </source>
</evidence>
<dbReference type="Pfam" id="PF14030">
    <property type="entry name" value="DUF4245"/>
    <property type="match status" value="1"/>
</dbReference>
<name>A0ABW1LHV0_9ACTN</name>
<reference evidence="3" key="1">
    <citation type="journal article" date="2019" name="Int. J. Syst. Evol. Microbiol.">
        <title>The Global Catalogue of Microorganisms (GCM) 10K type strain sequencing project: providing services to taxonomists for standard genome sequencing and annotation.</title>
        <authorList>
            <consortium name="The Broad Institute Genomics Platform"/>
            <consortium name="The Broad Institute Genome Sequencing Center for Infectious Disease"/>
            <person name="Wu L."/>
            <person name="Ma J."/>
        </authorList>
    </citation>
    <scope>NUCLEOTIDE SEQUENCE [LARGE SCALE GENOMIC DNA]</scope>
    <source>
        <strain evidence="3">CCUG 54522</strain>
    </source>
</reference>
<organism evidence="2 3">
    <name type="scientific">Nocardioides hankookensis</name>
    <dbReference type="NCBI Taxonomy" id="443157"/>
    <lineage>
        <taxon>Bacteria</taxon>
        <taxon>Bacillati</taxon>
        <taxon>Actinomycetota</taxon>
        <taxon>Actinomycetes</taxon>
        <taxon>Propionibacteriales</taxon>
        <taxon>Nocardioidaceae</taxon>
        <taxon>Nocardioides</taxon>
    </lineage>
</organism>
<dbReference type="InterPro" id="IPR025339">
    <property type="entry name" value="DUF4245"/>
</dbReference>
<proteinExistence type="predicted"/>
<sequence>MSEPTTAPSQPEKAGRYNRSTGGLIGSMIVLVVVVLGIVVVRAAFRDTPDYEPEHIDYVELVTSVQQLGLTPLYPAELPDGWYVKDASFVAGDRPSLDLVFATDDEHTAGLHQENASERDLLTKYVGGGATEDDSRGLTTDVGTWTAWVDTDGDHAYTTEHGDDTVLVYSSGDPEALRTFVGTLTDAPLNP</sequence>
<keyword evidence="1" id="KW-0812">Transmembrane</keyword>
<accession>A0ABW1LHV0</accession>
<keyword evidence="3" id="KW-1185">Reference proteome</keyword>
<dbReference type="Proteomes" id="UP001596135">
    <property type="component" value="Unassembled WGS sequence"/>
</dbReference>
<keyword evidence="1" id="KW-0472">Membrane</keyword>
<comment type="caution">
    <text evidence="2">The sequence shown here is derived from an EMBL/GenBank/DDBJ whole genome shotgun (WGS) entry which is preliminary data.</text>
</comment>
<evidence type="ECO:0000313" key="2">
    <source>
        <dbReference type="EMBL" id="MFC6042782.1"/>
    </source>
</evidence>
<gene>
    <name evidence="2" type="ORF">ACFPYL_06845</name>
</gene>
<evidence type="ECO:0000313" key="3">
    <source>
        <dbReference type="Proteomes" id="UP001596135"/>
    </source>
</evidence>
<keyword evidence="1" id="KW-1133">Transmembrane helix</keyword>
<dbReference type="RefSeq" id="WP_379152114.1">
    <property type="nucleotide sequence ID" value="NZ_JBHSRJ010000004.1"/>
</dbReference>
<dbReference type="EMBL" id="JBHSRJ010000004">
    <property type="protein sequence ID" value="MFC6042782.1"/>
    <property type="molecule type" value="Genomic_DNA"/>
</dbReference>
<feature type="transmembrane region" description="Helical" evidence="1">
    <location>
        <begin position="24"/>
        <end position="45"/>
    </location>
</feature>